<sequence>MQRRKLMKRNNNVIFLIDSQSYDRNLFSLTLERVTNCRVFNFFSLEETRLYEKLQPSLILHNSDGHTPTYYEGINSVHISNDLVKNRLTPAYFNNLIMYDIAKAVKKLLK</sequence>
<organism evidence="1 2">
    <name type="scientific">Fulvivirga sediminis</name>
    <dbReference type="NCBI Taxonomy" id="2803949"/>
    <lineage>
        <taxon>Bacteria</taxon>
        <taxon>Pseudomonadati</taxon>
        <taxon>Bacteroidota</taxon>
        <taxon>Cytophagia</taxon>
        <taxon>Cytophagales</taxon>
        <taxon>Fulvivirgaceae</taxon>
        <taxon>Fulvivirga</taxon>
    </lineage>
</organism>
<accession>A0A937F6T7</accession>
<gene>
    <name evidence="1" type="ORF">JL102_06115</name>
</gene>
<proteinExistence type="predicted"/>
<keyword evidence="2" id="KW-1185">Reference proteome</keyword>
<dbReference type="Proteomes" id="UP000659388">
    <property type="component" value="Unassembled WGS sequence"/>
</dbReference>
<evidence type="ECO:0000313" key="2">
    <source>
        <dbReference type="Proteomes" id="UP000659388"/>
    </source>
</evidence>
<dbReference type="EMBL" id="JAESIY010000003">
    <property type="protein sequence ID" value="MBL3655694.1"/>
    <property type="molecule type" value="Genomic_DNA"/>
</dbReference>
<name>A0A937F6T7_9BACT</name>
<protein>
    <submittedName>
        <fullName evidence="1">Uncharacterized protein</fullName>
    </submittedName>
</protein>
<comment type="caution">
    <text evidence="1">The sequence shown here is derived from an EMBL/GenBank/DDBJ whole genome shotgun (WGS) entry which is preliminary data.</text>
</comment>
<evidence type="ECO:0000313" key="1">
    <source>
        <dbReference type="EMBL" id="MBL3655694.1"/>
    </source>
</evidence>
<dbReference type="AlphaFoldDB" id="A0A937F6T7"/>
<reference evidence="1" key="1">
    <citation type="submission" date="2021-01" db="EMBL/GenBank/DDBJ databases">
        <title>Fulvivirga kasyanovii gen. nov., sp nov., a novel member of the phylum Bacteroidetes isolated from seawater in a mussel farm.</title>
        <authorList>
            <person name="Zhao L.-H."/>
            <person name="Wang Z.-J."/>
        </authorList>
    </citation>
    <scope>NUCLEOTIDE SEQUENCE</scope>
    <source>
        <strain evidence="1">2943</strain>
    </source>
</reference>